<dbReference type="Proteomes" id="UP000191154">
    <property type="component" value="Unassembled WGS sequence"/>
</dbReference>
<evidence type="ECO:0000313" key="3">
    <source>
        <dbReference type="Proteomes" id="UP000191154"/>
    </source>
</evidence>
<dbReference type="Pfam" id="PF07561">
    <property type="entry name" value="DUF1540"/>
    <property type="match status" value="2"/>
</dbReference>
<gene>
    <name evidence="2" type="ORF">CLOSAC_18280</name>
</gene>
<feature type="domain" description="DUF1540" evidence="1">
    <location>
        <begin position="4"/>
        <end position="42"/>
    </location>
</feature>
<reference evidence="2 3" key="1">
    <citation type="submission" date="2016-05" db="EMBL/GenBank/DDBJ databases">
        <title>Microbial solvent formation.</title>
        <authorList>
            <person name="Poehlein A."/>
            <person name="Montoya Solano J.D."/>
            <person name="Flitsch S."/>
            <person name="Krabben P."/>
            <person name="Duerre P."/>
            <person name="Daniel R."/>
        </authorList>
    </citation>
    <scope>NUCLEOTIDE SEQUENCE [LARGE SCALE GENOMIC DNA]</scope>
    <source>
        <strain evidence="2 3">L1-8</strain>
    </source>
</reference>
<evidence type="ECO:0000259" key="1">
    <source>
        <dbReference type="Pfam" id="PF07561"/>
    </source>
</evidence>
<sequence length="108" mass="11636">MQKINCEVTNCSHNKSGVCYSNRVDIGGINACSESGTCCGSFLNEAHYGDLTSNTNSNSHSHCDCLICKVESCTHNQNTLCDLNSITVCGSSNSQIYYETECGSFEAK</sequence>
<dbReference type="RefSeq" id="WP_077865137.1">
    <property type="nucleotide sequence ID" value="NZ_LZYZ01000003.1"/>
</dbReference>
<name>A0A1S8NBI2_CLOSA</name>
<organism evidence="2 3">
    <name type="scientific">Clostridium saccharobutylicum</name>
    <dbReference type="NCBI Taxonomy" id="169679"/>
    <lineage>
        <taxon>Bacteria</taxon>
        <taxon>Bacillati</taxon>
        <taxon>Bacillota</taxon>
        <taxon>Clostridia</taxon>
        <taxon>Eubacteriales</taxon>
        <taxon>Clostridiaceae</taxon>
        <taxon>Clostridium</taxon>
    </lineage>
</organism>
<accession>A0A1S8NBI2</accession>
<protein>
    <recommendedName>
        <fullName evidence="1">DUF1540 domain-containing protein</fullName>
    </recommendedName>
</protein>
<comment type="caution">
    <text evidence="2">The sequence shown here is derived from an EMBL/GenBank/DDBJ whole genome shotgun (WGS) entry which is preliminary data.</text>
</comment>
<feature type="domain" description="DUF1540" evidence="1">
    <location>
        <begin position="68"/>
        <end position="105"/>
    </location>
</feature>
<proteinExistence type="predicted"/>
<dbReference type="InterPro" id="IPR011437">
    <property type="entry name" value="DUF1540"/>
</dbReference>
<dbReference type="EMBL" id="LZYZ01000003">
    <property type="protein sequence ID" value="OOM13742.1"/>
    <property type="molecule type" value="Genomic_DNA"/>
</dbReference>
<evidence type="ECO:0000313" key="2">
    <source>
        <dbReference type="EMBL" id="OOM13742.1"/>
    </source>
</evidence>
<dbReference type="AlphaFoldDB" id="A0A1S8NBI2"/>